<sequence>MAVALAAGVFGAYFVHLVATKGQPIMDARTDWDHVWVAARMVRDGVDPYQAIGPHAGATFRLPALMIYPLTTVVAVMPLTLLPLAVARALFVGVSMALLAWALSADRLWRCLWLVSAPIVLTMGLGQWAALTTAAGLLPWAGGLLALKPQNAVVWLAATLSRRMLVQVVVVGAALGAVSLLLQPDWLVEWRHAVSVHWSIRPLVVRPLAWPLLLAALRWRRPEARLLLATALVPINPGPYELVPLVTVARTRLELLVLWWGGVLAQLGQRIALQQLGEWTHSIGALRDVMIVALCLPALVMVLQRPNEGVVPAWLERVAGGIRLPRRPRDDARGATGATGATGAPD</sequence>
<feature type="transmembrane region" description="Helical" evidence="2">
    <location>
        <begin position="165"/>
        <end position="183"/>
    </location>
</feature>
<feature type="transmembrane region" description="Helical" evidence="2">
    <location>
        <begin position="111"/>
        <end position="131"/>
    </location>
</feature>
<feature type="region of interest" description="Disordered" evidence="1">
    <location>
        <begin position="326"/>
        <end position="346"/>
    </location>
</feature>
<feature type="transmembrane region" description="Helical" evidence="2">
    <location>
        <begin position="137"/>
        <end position="158"/>
    </location>
</feature>
<feature type="transmembrane region" description="Helical" evidence="2">
    <location>
        <begin position="66"/>
        <end position="99"/>
    </location>
</feature>
<evidence type="ECO:0000313" key="3">
    <source>
        <dbReference type="EMBL" id="GLC26665.1"/>
    </source>
</evidence>
<dbReference type="AlphaFoldDB" id="A0AA37V1R4"/>
<keyword evidence="2" id="KW-0472">Membrane</keyword>
<accession>A0AA37V1R4</accession>
<reference evidence="3" key="1">
    <citation type="submission" date="2022-08" db="EMBL/GenBank/DDBJ databases">
        <title>Draft genome sequencing of Roseisolibacter agri AW1220.</title>
        <authorList>
            <person name="Tobiishi Y."/>
            <person name="Tonouchi A."/>
        </authorList>
    </citation>
    <scope>NUCLEOTIDE SEQUENCE</scope>
    <source>
        <strain evidence="3">AW1220</strain>
    </source>
</reference>
<keyword evidence="2" id="KW-1133">Transmembrane helix</keyword>
<dbReference type="Proteomes" id="UP001161325">
    <property type="component" value="Unassembled WGS sequence"/>
</dbReference>
<feature type="compositionally biased region" description="Low complexity" evidence="1">
    <location>
        <begin position="334"/>
        <end position="346"/>
    </location>
</feature>
<dbReference type="RefSeq" id="WP_284351122.1">
    <property type="nucleotide sequence ID" value="NZ_BRXS01000005.1"/>
</dbReference>
<dbReference type="EMBL" id="BRXS01000005">
    <property type="protein sequence ID" value="GLC26665.1"/>
    <property type="molecule type" value="Genomic_DNA"/>
</dbReference>
<keyword evidence="4" id="KW-1185">Reference proteome</keyword>
<comment type="caution">
    <text evidence="3">The sequence shown here is derived from an EMBL/GenBank/DDBJ whole genome shotgun (WGS) entry which is preliminary data.</text>
</comment>
<gene>
    <name evidence="3" type="ORF">rosag_31780</name>
</gene>
<evidence type="ECO:0000256" key="2">
    <source>
        <dbReference type="SAM" id="Phobius"/>
    </source>
</evidence>
<evidence type="ECO:0000313" key="4">
    <source>
        <dbReference type="Proteomes" id="UP001161325"/>
    </source>
</evidence>
<evidence type="ECO:0000256" key="1">
    <source>
        <dbReference type="SAM" id="MobiDB-lite"/>
    </source>
</evidence>
<keyword evidence="2" id="KW-0812">Transmembrane</keyword>
<proteinExistence type="predicted"/>
<protein>
    <submittedName>
        <fullName evidence="3">Uncharacterized protein</fullName>
    </submittedName>
</protein>
<name>A0AA37V1R4_9BACT</name>
<organism evidence="3 4">
    <name type="scientific">Roseisolibacter agri</name>
    <dbReference type="NCBI Taxonomy" id="2014610"/>
    <lineage>
        <taxon>Bacteria</taxon>
        <taxon>Pseudomonadati</taxon>
        <taxon>Gemmatimonadota</taxon>
        <taxon>Gemmatimonadia</taxon>
        <taxon>Gemmatimonadales</taxon>
        <taxon>Gemmatimonadaceae</taxon>
        <taxon>Roseisolibacter</taxon>
    </lineage>
</organism>